<keyword evidence="2" id="KW-1185">Reference proteome</keyword>
<protein>
    <submittedName>
        <fullName evidence="1">Uncharacterized protein</fullName>
    </submittedName>
</protein>
<evidence type="ECO:0000313" key="1">
    <source>
        <dbReference type="EMBL" id="TNN74419.1"/>
    </source>
</evidence>
<organism evidence="1 2">
    <name type="scientific">Liparis tanakae</name>
    <name type="common">Tanaka's snailfish</name>
    <dbReference type="NCBI Taxonomy" id="230148"/>
    <lineage>
        <taxon>Eukaryota</taxon>
        <taxon>Metazoa</taxon>
        <taxon>Chordata</taxon>
        <taxon>Craniata</taxon>
        <taxon>Vertebrata</taxon>
        <taxon>Euteleostomi</taxon>
        <taxon>Actinopterygii</taxon>
        <taxon>Neopterygii</taxon>
        <taxon>Teleostei</taxon>
        <taxon>Neoteleostei</taxon>
        <taxon>Acanthomorphata</taxon>
        <taxon>Eupercaria</taxon>
        <taxon>Perciformes</taxon>
        <taxon>Cottioidei</taxon>
        <taxon>Cottales</taxon>
        <taxon>Liparidae</taxon>
        <taxon>Liparis</taxon>
    </lineage>
</organism>
<accession>A0A4Z2I8M9</accession>
<reference evidence="1 2" key="1">
    <citation type="submission" date="2019-03" db="EMBL/GenBank/DDBJ databases">
        <title>First draft genome of Liparis tanakae, snailfish: a comprehensive survey of snailfish specific genes.</title>
        <authorList>
            <person name="Kim W."/>
            <person name="Song I."/>
            <person name="Jeong J.-H."/>
            <person name="Kim D."/>
            <person name="Kim S."/>
            <person name="Ryu S."/>
            <person name="Song J.Y."/>
            <person name="Lee S.K."/>
        </authorList>
    </citation>
    <scope>NUCLEOTIDE SEQUENCE [LARGE SCALE GENOMIC DNA]</scope>
    <source>
        <tissue evidence="1">Muscle</tissue>
    </source>
</reference>
<sequence>MANDGLQNGFQGINPDVTKETFKAHTQRAEVNFGRISVFTRGVVIKSDRSVSIHLSGLEELPPLYAETTPARG</sequence>
<dbReference type="EMBL" id="SRLO01000114">
    <property type="protein sequence ID" value="TNN74419.1"/>
    <property type="molecule type" value="Genomic_DNA"/>
</dbReference>
<proteinExistence type="predicted"/>
<dbReference type="AlphaFoldDB" id="A0A4Z2I8M9"/>
<name>A0A4Z2I8M9_9TELE</name>
<dbReference type="Proteomes" id="UP000314294">
    <property type="component" value="Unassembled WGS sequence"/>
</dbReference>
<comment type="caution">
    <text evidence="1">The sequence shown here is derived from an EMBL/GenBank/DDBJ whole genome shotgun (WGS) entry which is preliminary data.</text>
</comment>
<gene>
    <name evidence="1" type="ORF">EYF80_015378</name>
</gene>
<evidence type="ECO:0000313" key="2">
    <source>
        <dbReference type="Proteomes" id="UP000314294"/>
    </source>
</evidence>